<comment type="similarity">
    <text evidence="4 13">Belongs to the mannose-6-phosphate isomerase type 1 family.</text>
</comment>
<evidence type="ECO:0000256" key="3">
    <source>
        <dbReference type="ARBA" id="ARBA00004666"/>
    </source>
</evidence>
<evidence type="ECO:0000256" key="7">
    <source>
        <dbReference type="ARBA" id="ARBA00022723"/>
    </source>
</evidence>
<reference evidence="16" key="1">
    <citation type="journal article" date="2021" name="Mol. Plant Microbe Interact.">
        <title>Complete Genome Sequence of the Plant-Pathogenic Fungus Colletotrichum lupini.</title>
        <authorList>
            <person name="Baroncelli R."/>
            <person name="Pensec F."/>
            <person name="Da Lio D."/>
            <person name="Boufleur T."/>
            <person name="Vicente I."/>
            <person name="Sarrocco S."/>
            <person name="Picot A."/>
            <person name="Baraldi E."/>
            <person name="Sukno S."/>
            <person name="Thon M."/>
            <person name="Le Floch G."/>
        </authorList>
    </citation>
    <scope>NUCLEOTIDE SEQUENCE</scope>
    <source>
        <strain evidence="16">IMI 504893</strain>
    </source>
</reference>
<evidence type="ECO:0000256" key="11">
    <source>
        <dbReference type="ARBA" id="ARBA00030762"/>
    </source>
</evidence>
<name>A0A9Q8WND0_9PEZI</name>
<evidence type="ECO:0000256" key="4">
    <source>
        <dbReference type="ARBA" id="ARBA00010772"/>
    </source>
</evidence>
<dbReference type="Gene3D" id="2.60.120.10">
    <property type="entry name" value="Jelly Rolls"/>
    <property type="match status" value="2"/>
</dbReference>
<dbReference type="Proteomes" id="UP000830671">
    <property type="component" value="Chromosome 8"/>
</dbReference>
<keyword evidence="17" id="KW-1185">Reference proteome</keyword>
<gene>
    <name evidence="16" type="ORF">CLUP02_15524</name>
</gene>
<dbReference type="GeneID" id="73349458"/>
<keyword evidence="9 16" id="KW-0413">Isomerase</keyword>
<dbReference type="GO" id="GO:0005975">
    <property type="term" value="P:carbohydrate metabolic process"/>
    <property type="evidence" value="ECO:0007669"/>
    <property type="project" value="InterPro"/>
</dbReference>
<comment type="function">
    <text evidence="2">Involved in the synthesis of the GDP-mannose and dolichol-phosphate-mannose required for a number of critical mannosyl transfer reactions.</text>
</comment>
<evidence type="ECO:0000259" key="15">
    <source>
        <dbReference type="Pfam" id="PF20511"/>
    </source>
</evidence>
<organism evidence="16 17">
    <name type="scientific">Colletotrichum lupini</name>
    <dbReference type="NCBI Taxonomy" id="145971"/>
    <lineage>
        <taxon>Eukaryota</taxon>
        <taxon>Fungi</taxon>
        <taxon>Dikarya</taxon>
        <taxon>Ascomycota</taxon>
        <taxon>Pezizomycotina</taxon>
        <taxon>Sordariomycetes</taxon>
        <taxon>Hypocreomycetidae</taxon>
        <taxon>Glomerellales</taxon>
        <taxon>Glomerellaceae</taxon>
        <taxon>Colletotrichum</taxon>
        <taxon>Colletotrichum acutatum species complex</taxon>
    </lineage>
</organism>
<protein>
    <recommendedName>
        <fullName evidence="6">Mannose-6-phosphate isomerase</fullName>
        <ecNumber evidence="5">5.3.1.8</ecNumber>
    </recommendedName>
    <alternativeName>
        <fullName evidence="10">Phosphohexomutase</fullName>
    </alternativeName>
    <alternativeName>
        <fullName evidence="11">Phosphomannose isomerase</fullName>
    </alternativeName>
</protein>
<dbReference type="InterPro" id="IPR046457">
    <property type="entry name" value="PMI_typeI_cat"/>
</dbReference>
<dbReference type="Pfam" id="PF20511">
    <property type="entry name" value="PMI_typeI_cat"/>
    <property type="match status" value="1"/>
</dbReference>
<dbReference type="InterPro" id="IPR001250">
    <property type="entry name" value="Man6P_Isoase-1"/>
</dbReference>
<evidence type="ECO:0000256" key="8">
    <source>
        <dbReference type="ARBA" id="ARBA00022833"/>
    </source>
</evidence>
<evidence type="ECO:0000259" key="14">
    <source>
        <dbReference type="Pfam" id="PF01238"/>
    </source>
</evidence>
<dbReference type="GO" id="GO:0005829">
    <property type="term" value="C:cytosol"/>
    <property type="evidence" value="ECO:0007669"/>
    <property type="project" value="TreeGrafter"/>
</dbReference>
<dbReference type="PANTHER" id="PTHR10309:SF4">
    <property type="entry name" value="MANNOSE-6-PHOSPHATE ISOMERASE"/>
    <property type="match status" value="1"/>
</dbReference>
<accession>A0A9Q8WND0</accession>
<evidence type="ECO:0000256" key="10">
    <source>
        <dbReference type="ARBA" id="ARBA00029741"/>
    </source>
</evidence>
<evidence type="ECO:0000313" key="17">
    <source>
        <dbReference type="Proteomes" id="UP000830671"/>
    </source>
</evidence>
<feature type="domain" description="Phosphomannose isomerase type I C-terminal" evidence="14">
    <location>
        <begin position="325"/>
        <end position="372"/>
    </location>
</feature>
<dbReference type="PANTHER" id="PTHR10309">
    <property type="entry name" value="MANNOSE-6-PHOSPHATE ISOMERASE"/>
    <property type="match status" value="1"/>
</dbReference>
<dbReference type="CDD" id="cd07011">
    <property type="entry name" value="cupin_PMI_type_I_N"/>
    <property type="match status" value="1"/>
</dbReference>
<comment type="cofactor">
    <cofactor evidence="12">
        <name>Zn(2+)</name>
        <dbReference type="ChEBI" id="CHEBI:29105"/>
    </cofactor>
    <text evidence="12">Binds 1 zinc ion per subunit.</text>
</comment>
<dbReference type="InterPro" id="IPR011051">
    <property type="entry name" value="RmlC_Cupin_sf"/>
</dbReference>
<evidence type="ECO:0000256" key="9">
    <source>
        <dbReference type="ARBA" id="ARBA00023235"/>
    </source>
</evidence>
<evidence type="ECO:0000256" key="5">
    <source>
        <dbReference type="ARBA" id="ARBA00011956"/>
    </source>
</evidence>
<dbReference type="GO" id="GO:0004476">
    <property type="term" value="F:mannose-6-phosphate isomerase activity"/>
    <property type="evidence" value="ECO:0007669"/>
    <property type="project" value="UniProtKB-EC"/>
</dbReference>
<dbReference type="PRINTS" id="PR00714">
    <property type="entry name" value="MAN6PISMRASE"/>
</dbReference>
<dbReference type="AlphaFoldDB" id="A0A9Q8WND0"/>
<dbReference type="SUPFAM" id="SSF51182">
    <property type="entry name" value="RmlC-like cupins"/>
    <property type="match status" value="1"/>
</dbReference>
<sequence>MSSQSSVFQLSGTCNNYDWGKKGRDSLAARLCENTPSGFTINNNEAYSEMWFGDYPDFPARVLETGELLKDVLDKNKEQLLGKKVITELDGQLPYLPKILSIAKALPLQIHPNKSLASKLHEQDPENFTDANHKPEIAVALGPFEVFAGFKPLDQISPVINIPALRDLIPDGTTRWTDETLREVTRRILLADENTVEKALKALGGTPREELGGNGYVLDLLPRLQDQFGKGDNGILVALLCMNFLSLEAGDALYIPADGIHAYLSGDIVECMARSNNVLNTGFCPPGDRNNIDLFSKTLTFKAHNKNDVLLPAEKSSRGTQGRTVVYPPPLSEFDMLKTDLDEGSKTEVLKASEGPSVAIVIEGEGVLEADGEKFDVKAGHIYFVAPGIEAKWETKGKMQVFTTVV</sequence>
<dbReference type="RefSeq" id="XP_049151594.1">
    <property type="nucleotide sequence ID" value="XM_049294448.1"/>
</dbReference>
<comment type="catalytic activity">
    <reaction evidence="1">
        <text>D-mannose 6-phosphate = D-fructose 6-phosphate</text>
        <dbReference type="Rhea" id="RHEA:12356"/>
        <dbReference type="ChEBI" id="CHEBI:58735"/>
        <dbReference type="ChEBI" id="CHEBI:61527"/>
        <dbReference type="EC" id="5.3.1.8"/>
    </reaction>
</comment>
<dbReference type="GO" id="GO:0009298">
    <property type="term" value="P:GDP-mannose biosynthetic process"/>
    <property type="evidence" value="ECO:0007669"/>
    <property type="project" value="InterPro"/>
</dbReference>
<comment type="pathway">
    <text evidence="3">Nucleotide-sugar biosynthesis; GDP-alpha-D-mannose biosynthesis; alpha-D-mannose 1-phosphate from D-fructose 6-phosphate: step 1/2.</text>
</comment>
<evidence type="ECO:0000256" key="12">
    <source>
        <dbReference type="PIRSR" id="PIRSR001480-2"/>
    </source>
</evidence>
<keyword evidence="7 12" id="KW-0479">Metal-binding</keyword>
<proteinExistence type="inferred from homology"/>
<feature type="binding site" evidence="12">
    <location>
        <position position="261"/>
    </location>
    <ligand>
        <name>Zn(2+)</name>
        <dbReference type="ChEBI" id="CHEBI:29105"/>
    </ligand>
</feature>
<dbReference type="InterPro" id="IPR016305">
    <property type="entry name" value="Mannose-6-P_Isomerase"/>
</dbReference>
<evidence type="ECO:0000256" key="13">
    <source>
        <dbReference type="RuleBase" id="RU004189"/>
    </source>
</evidence>
<dbReference type="GO" id="GO:0008270">
    <property type="term" value="F:zinc ion binding"/>
    <property type="evidence" value="ECO:0007669"/>
    <property type="project" value="InterPro"/>
</dbReference>
<dbReference type="Pfam" id="PF01238">
    <property type="entry name" value="PMI_typeI_C"/>
    <property type="match status" value="1"/>
</dbReference>
<feature type="domain" description="Phosphomannose isomerase type I catalytic" evidence="15">
    <location>
        <begin position="7"/>
        <end position="153"/>
    </location>
</feature>
<evidence type="ECO:0000256" key="6">
    <source>
        <dbReference type="ARBA" id="ARBA00018236"/>
    </source>
</evidence>
<evidence type="ECO:0000256" key="1">
    <source>
        <dbReference type="ARBA" id="ARBA00000757"/>
    </source>
</evidence>
<dbReference type="InterPro" id="IPR014710">
    <property type="entry name" value="RmlC-like_jellyroll"/>
</dbReference>
<evidence type="ECO:0000313" key="16">
    <source>
        <dbReference type="EMBL" id="UQC89993.1"/>
    </source>
</evidence>
<dbReference type="KEGG" id="clup:CLUP02_15524"/>
<feature type="binding site" evidence="12">
    <location>
        <position position="109"/>
    </location>
    <ligand>
        <name>Zn(2+)</name>
        <dbReference type="ChEBI" id="CHEBI:29105"/>
    </ligand>
</feature>
<dbReference type="InterPro" id="IPR046456">
    <property type="entry name" value="PMI_typeI_C"/>
</dbReference>
<dbReference type="NCBIfam" id="TIGR00218">
    <property type="entry name" value="manA"/>
    <property type="match status" value="1"/>
</dbReference>
<evidence type="ECO:0000256" key="2">
    <source>
        <dbReference type="ARBA" id="ARBA00002564"/>
    </source>
</evidence>
<dbReference type="PIRSF" id="PIRSF001480">
    <property type="entry name" value="Mannose-6-phosphate_isomerase"/>
    <property type="match status" value="1"/>
</dbReference>
<dbReference type="EMBL" id="CP019480">
    <property type="protein sequence ID" value="UQC89993.1"/>
    <property type="molecule type" value="Genomic_DNA"/>
</dbReference>
<keyword evidence="8 12" id="KW-0862">Zinc</keyword>
<dbReference type="EC" id="5.3.1.8" evidence="5"/>
<feature type="binding site" evidence="12">
    <location>
        <position position="111"/>
    </location>
    <ligand>
        <name>Zn(2+)</name>
        <dbReference type="ChEBI" id="CHEBI:29105"/>
    </ligand>
</feature>
<dbReference type="Gene3D" id="1.10.441.10">
    <property type="entry name" value="Phosphomannose Isomerase, domain 2"/>
    <property type="match status" value="1"/>
</dbReference>
<feature type="binding site" evidence="12">
    <location>
        <position position="136"/>
    </location>
    <ligand>
        <name>Zn(2+)</name>
        <dbReference type="ChEBI" id="CHEBI:29105"/>
    </ligand>
</feature>